<keyword evidence="4 5" id="KW-0963">Cytoplasm</keyword>
<comment type="caution">
    <text evidence="8">The sequence shown here is derived from an EMBL/GenBank/DDBJ whole genome shotgun (WGS) entry which is preliminary data.</text>
</comment>
<evidence type="ECO:0000256" key="3">
    <source>
        <dbReference type="ARBA" id="ARBA00018111"/>
    </source>
</evidence>
<dbReference type="InterPro" id="IPR053925">
    <property type="entry name" value="RecX_HTH_3rd"/>
</dbReference>
<comment type="subcellular location">
    <subcellularLocation>
        <location evidence="1 5">Cytoplasm</location>
    </subcellularLocation>
</comment>
<name>A0A1F7IYY2_9BACT</name>
<gene>
    <name evidence="5" type="primary">recX</name>
    <name evidence="8" type="ORF">A3A93_03800</name>
</gene>
<dbReference type="Pfam" id="PF21981">
    <property type="entry name" value="RecX_HTH3"/>
    <property type="match status" value="1"/>
</dbReference>
<feature type="domain" description="RecX third three-helical" evidence="7">
    <location>
        <begin position="132"/>
        <end position="177"/>
    </location>
</feature>
<protein>
    <recommendedName>
        <fullName evidence="3 5">Regulatory protein RecX</fullName>
    </recommendedName>
</protein>
<organism evidence="8 9">
    <name type="scientific">Candidatus Roizmanbacteria bacterium RIFCSPLOWO2_01_FULL_38_12</name>
    <dbReference type="NCBI Taxonomy" id="1802061"/>
    <lineage>
        <taxon>Bacteria</taxon>
        <taxon>Candidatus Roizmaniibacteriota</taxon>
    </lineage>
</organism>
<dbReference type="STRING" id="1802061.A3A93_03800"/>
<feature type="region of interest" description="Disordered" evidence="6">
    <location>
        <begin position="1"/>
        <end position="23"/>
    </location>
</feature>
<dbReference type="Proteomes" id="UP000177141">
    <property type="component" value="Unassembled WGS sequence"/>
</dbReference>
<reference evidence="8 9" key="1">
    <citation type="journal article" date="2016" name="Nat. Commun.">
        <title>Thousands of microbial genomes shed light on interconnected biogeochemical processes in an aquifer system.</title>
        <authorList>
            <person name="Anantharaman K."/>
            <person name="Brown C.T."/>
            <person name="Hug L.A."/>
            <person name="Sharon I."/>
            <person name="Castelle C.J."/>
            <person name="Probst A.J."/>
            <person name="Thomas B.C."/>
            <person name="Singh A."/>
            <person name="Wilkins M.J."/>
            <person name="Karaoz U."/>
            <person name="Brodie E.L."/>
            <person name="Williams K.H."/>
            <person name="Hubbard S.S."/>
            <person name="Banfield J.F."/>
        </authorList>
    </citation>
    <scope>NUCLEOTIDE SEQUENCE [LARGE SCALE GENOMIC DNA]</scope>
</reference>
<dbReference type="InterPro" id="IPR036388">
    <property type="entry name" value="WH-like_DNA-bd_sf"/>
</dbReference>
<proteinExistence type="inferred from homology"/>
<dbReference type="HAMAP" id="MF_01114">
    <property type="entry name" value="RecX"/>
    <property type="match status" value="1"/>
</dbReference>
<dbReference type="PANTHER" id="PTHR33602:SF1">
    <property type="entry name" value="REGULATORY PROTEIN RECX FAMILY PROTEIN"/>
    <property type="match status" value="1"/>
</dbReference>
<evidence type="ECO:0000256" key="5">
    <source>
        <dbReference type="HAMAP-Rule" id="MF_01114"/>
    </source>
</evidence>
<dbReference type="GO" id="GO:0005737">
    <property type="term" value="C:cytoplasm"/>
    <property type="evidence" value="ECO:0007669"/>
    <property type="project" value="UniProtKB-SubCell"/>
</dbReference>
<evidence type="ECO:0000313" key="8">
    <source>
        <dbReference type="EMBL" id="OGK48564.1"/>
    </source>
</evidence>
<sequence>MKKFINKYTKNSSTQKNNTKTTENVMDRKEQYNKLYQRSLRVLSSRQRTESQIRDYLNRVVQKEKIDSDLIEEVISQLKRVDYINDSQYISDYVDIRTKNKQKGKRGLIYELQKKGIKSDAINTYFANNSVDEEQLAKMALYKVWGRYRGLNKFDRYKKTTQYLLRRGFDYEVVRKTIEEFEESE</sequence>
<comment type="function">
    <text evidence="5">Modulates RecA activity.</text>
</comment>
<dbReference type="Gene3D" id="1.10.10.10">
    <property type="entry name" value="Winged helix-like DNA-binding domain superfamily/Winged helix DNA-binding domain"/>
    <property type="match status" value="3"/>
</dbReference>
<evidence type="ECO:0000256" key="6">
    <source>
        <dbReference type="SAM" id="MobiDB-lite"/>
    </source>
</evidence>
<evidence type="ECO:0000256" key="1">
    <source>
        <dbReference type="ARBA" id="ARBA00004496"/>
    </source>
</evidence>
<evidence type="ECO:0000313" key="9">
    <source>
        <dbReference type="Proteomes" id="UP000177141"/>
    </source>
</evidence>
<comment type="similarity">
    <text evidence="2 5">Belongs to the RecX family.</text>
</comment>
<dbReference type="EMBL" id="MGAL01000013">
    <property type="protein sequence ID" value="OGK48564.1"/>
    <property type="molecule type" value="Genomic_DNA"/>
</dbReference>
<evidence type="ECO:0000259" key="7">
    <source>
        <dbReference type="Pfam" id="PF21981"/>
    </source>
</evidence>
<dbReference type="PANTHER" id="PTHR33602">
    <property type="entry name" value="REGULATORY PROTEIN RECX FAMILY PROTEIN"/>
    <property type="match status" value="1"/>
</dbReference>
<accession>A0A1F7IYY2</accession>
<dbReference type="AlphaFoldDB" id="A0A1F7IYY2"/>
<evidence type="ECO:0000256" key="2">
    <source>
        <dbReference type="ARBA" id="ARBA00009695"/>
    </source>
</evidence>
<evidence type="ECO:0000256" key="4">
    <source>
        <dbReference type="ARBA" id="ARBA00022490"/>
    </source>
</evidence>
<dbReference type="InterPro" id="IPR003783">
    <property type="entry name" value="Regulatory_RecX"/>
</dbReference>
<dbReference type="GO" id="GO:0006282">
    <property type="term" value="P:regulation of DNA repair"/>
    <property type="evidence" value="ECO:0007669"/>
    <property type="project" value="UniProtKB-UniRule"/>
</dbReference>